<dbReference type="AlphaFoldDB" id="A0A1M5ZE09"/>
<reference evidence="2" key="1">
    <citation type="submission" date="2016-11" db="EMBL/GenBank/DDBJ databases">
        <authorList>
            <person name="Varghese N."/>
            <person name="Submissions S."/>
        </authorList>
    </citation>
    <scope>NUCLEOTIDE SEQUENCE [LARGE SCALE GENOMIC DNA]</scope>
    <source>
        <strain evidence="2">DSM 3071</strain>
    </source>
</reference>
<dbReference type="OrthoDB" id="2062440at2"/>
<protein>
    <submittedName>
        <fullName evidence="1">Uncharacterized protein</fullName>
    </submittedName>
</protein>
<dbReference type="GeneID" id="89509674"/>
<dbReference type="EMBL" id="FQXK01000017">
    <property type="protein sequence ID" value="SHI22243.1"/>
    <property type="molecule type" value="Genomic_DNA"/>
</dbReference>
<evidence type="ECO:0000313" key="2">
    <source>
        <dbReference type="Proteomes" id="UP000184278"/>
    </source>
</evidence>
<name>A0A1M5ZE09_BUTFI</name>
<gene>
    <name evidence="1" type="ORF">SAMN02745229_02162</name>
</gene>
<sequence length="75" mass="8129">MGNVLDIAEIMKKINGNKELMAQIAKADAKQGVELLKKVNIDVSEEDIKKIQATVADGKFDLGDIKDLAGGLFKK</sequence>
<organism evidence="1 2">
    <name type="scientific">Butyrivibrio fibrisolvens DSM 3071</name>
    <dbReference type="NCBI Taxonomy" id="1121131"/>
    <lineage>
        <taxon>Bacteria</taxon>
        <taxon>Bacillati</taxon>
        <taxon>Bacillota</taxon>
        <taxon>Clostridia</taxon>
        <taxon>Lachnospirales</taxon>
        <taxon>Lachnospiraceae</taxon>
        <taxon>Butyrivibrio</taxon>
    </lineage>
</organism>
<dbReference type="STRING" id="1121131.SAMN02745229_02162"/>
<evidence type="ECO:0000313" key="1">
    <source>
        <dbReference type="EMBL" id="SHI22243.1"/>
    </source>
</evidence>
<dbReference type="Proteomes" id="UP000184278">
    <property type="component" value="Unassembled WGS sequence"/>
</dbReference>
<dbReference type="RefSeq" id="WP_073387670.1">
    <property type="nucleotide sequence ID" value="NZ_FQXK01000017.1"/>
</dbReference>
<keyword evidence="2" id="KW-1185">Reference proteome</keyword>
<accession>A0A1M5ZE09</accession>
<proteinExistence type="predicted"/>